<accession>A0A6G0SBF2</accession>
<comment type="caution">
    <text evidence="1">The sequence shown here is derived from an EMBL/GenBank/DDBJ whole genome shotgun (WGS) entry which is preliminary data.</text>
</comment>
<reference evidence="1 2" key="1">
    <citation type="submission" date="2018-09" db="EMBL/GenBank/DDBJ databases">
        <title>Genomic investigation of the strawberry pathogen Phytophthora fragariae indicates pathogenicity is determined by transcriptional variation in three key races.</title>
        <authorList>
            <person name="Adams T.M."/>
            <person name="Armitage A.D."/>
            <person name="Sobczyk M.K."/>
            <person name="Bates H.J."/>
            <person name="Dunwell J.M."/>
            <person name="Nellist C.F."/>
            <person name="Harrison R.J."/>
        </authorList>
    </citation>
    <scope>NUCLEOTIDE SEQUENCE [LARGE SCALE GENOMIC DNA]</scope>
    <source>
        <strain evidence="1 2">NOV-77</strain>
    </source>
</reference>
<sequence length="114" mass="12158">MRVRRAVGTAALCAYQSSCFIAESITREPLKTDNTSSTMLLACQRNGPKTLWAPNVETSPKPTCKVIALSEHSLSHYLSIPWASCISSCRTSHLLAALLGLSSSAACRDPACSS</sequence>
<dbReference type="Proteomes" id="UP000486351">
    <property type="component" value="Unassembled WGS sequence"/>
</dbReference>
<evidence type="ECO:0000313" key="2">
    <source>
        <dbReference type="Proteomes" id="UP000486351"/>
    </source>
</evidence>
<evidence type="ECO:0000313" key="1">
    <source>
        <dbReference type="EMBL" id="KAE9354533.1"/>
    </source>
</evidence>
<dbReference type="EMBL" id="QXFY01000153">
    <property type="protein sequence ID" value="KAE9354533.1"/>
    <property type="molecule type" value="Genomic_DNA"/>
</dbReference>
<gene>
    <name evidence="1" type="ORF">PF008_g4474</name>
</gene>
<organism evidence="1 2">
    <name type="scientific">Phytophthora fragariae</name>
    <dbReference type="NCBI Taxonomy" id="53985"/>
    <lineage>
        <taxon>Eukaryota</taxon>
        <taxon>Sar</taxon>
        <taxon>Stramenopiles</taxon>
        <taxon>Oomycota</taxon>
        <taxon>Peronosporomycetes</taxon>
        <taxon>Peronosporales</taxon>
        <taxon>Peronosporaceae</taxon>
        <taxon>Phytophthora</taxon>
    </lineage>
</organism>
<proteinExistence type="predicted"/>
<protein>
    <submittedName>
        <fullName evidence="1">Uncharacterized protein</fullName>
    </submittedName>
</protein>
<dbReference type="AlphaFoldDB" id="A0A6G0SBF2"/>
<name>A0A6G0SBF2_9STRA</name>